<dbReference type="InterPro" id="IPR050890">
    <property type="entry name" value="PTS_EIIA_component"/>
</dbReference>
<keyword evidence="2" id="KW-0813">Transport</keyword>
<sequence>MISKLFKKENRVIKIKSPVSGRLISIEDVGDKTFASKALGEGVAIIPSKGSVRAPFSGKVLMVANTKHAIGLESEDGIQVIIHIGIDTVKREGEGFNVELKEGVEHVDEGDLLVTFDNETMVKEGVDTTVLLIVTETNGHTLSKILSQGMVEEGESDVSEFIRKKV</sequence>
<dbReference type="GO" id="GO:0005737">
    <property type="term" value="C:cytoplasm"/>
    <property type="evidence" value="ECO:0007669"/>
    <property type="project" value="UniProtKB-SubCell"/>
</dbReference>
<evidence type="ECO:0000256" key="6">
    <source>
        <dbReference type="ARBA" id="ARBA00022777"/>
    </source>
</evidence>
<evidence type="ECO:0000313" key="9">
    <source>
        <dbReference type="Proteomes" id="UP000321400"/>
    </source>
</evidence>
<dbReference type="GO" id="GO:0016301">
    <property type="term" value="F:kinase activity"/>
    <property type="evidence" value="ECO:0007669"/>
    <property type="project" value="UniProtKB-KW"/>
</dbReference>
<evidence type="ECO:0000256" key="2">
    <source>
        <dbReference type="ARBA" id="ARBA00022448"/>
    </source>
</evidence>
<protein>
    <recommendedName>
        <fullName evidence="7">PTS EIIA type-1 domain-containing protein</fullName>
    </recommendedName>
</protein>
<evidence type="ECO:0000259" key="7">
    <source>
        <dbReference type="PROSITE" id="PS51093"/>
    </source>
</evidence>
<evidence type="ECO:0000313" key="8">
    <source>
        <dbReference type="EMBL" id="GEN55562.1"/>
    </source>
</evidence>
<dbReference type="PANTHER" id="PTHR45008:SF1">
    <property type="entry name" value="PTS SYSTEM GLUCOSE-SPECIFIC EIIA COMPONENT"/>
    <property type="match status" value="1"/>
</dbReference>
<evidence type="ECO:0000256" key="4">
    <source>
        <dbReference type="ARBA" id="ARBA00022679"/>
    </source>
</evidence>
<dbReference type="InterPro" id="IPR001127">
    <property type="entry name" value="PTS_EIIA_1_perm"/>
</dbReference>
<accession>A0A511WZ63</accession>
<dbReference type="InterPro" id="IPR011055">
    <property type="entry name" value="Dup_hybrid_motif"/>
</dbReference>
<name>A0A511WZ63_9BACI</name>
<dbReference type="PROSITE" id="PS51093">
    <property type="entry name" value="PTS_EIIA_TYPE_1"/>
    <property type="match status" value="1"/>
</dbReference>
<evidence type="ECO:0000256" key="1">
    <source>
        <dbReference type="ARBA" id="ARBA00004496"/>
    </source>
</evidence>
<dbReference type="Proteomes" id="UP000321400">
    <property type="component" value="Unassembled WGS sequence"/>
</dbReference>
<evidence type="ECO:0000256" key="3">
    <source>
        <dbReference type="ARBA" id="ARBA00022597"/>
    </source>
</evidence>
<evidence type="ECO:0000256" key="5">
    <source>
        <dbReference type="ARBA" id="ARBA00022683"/>
    </source>
</evidence>
<keyword evidence="6" id="KW-0418">Kinase</keyword>
<dbReference type="RefSeq" id="WP_089799132.1">
    <property type="nucleotide sequence ID" value="NZ_BJYE01000001.1"/>
</dbReference>
<reference evidence="8 9" key="1">
    <citation type="submission" date="2019-07" db="EMBL/GenBank/DDBJ databases">
        <title>Whole genome shotgun sequence of Halolactibacillus alkaliphilus NBRC 103919.</title>
        <authorList>
            <person name="Hosoyama A."/>
            <person name="Uohara A."/>
            <person name="Ohji S."/>
            <person name="Ichikawa N."/>
        </authorList>
    </citation>
    <scope>NUCLEOTIDE SEQUENCE [LARGE SCALE GENOMIC DNA]</scope>
    <source>
        <strain evidence="8 9">NBRC 103919</strain>
    </source>
</reference>
<dbReference type="GO" id="GO:0009401">
    <property type="term" value="P:phosphoenolpyruvate-dependent sugar phosphotransferase system"/>
    <property type="evidence" value="ECO:0007669"/>
    <property type="project" value="UniProtKB-KW"/>
</dbReference>
<dbReference type="EMBL" id="BJYE01000001">
    <property type="protein sequence ID" value="GEN55562.1"/>
    <property type="molecule type" value="Genomic_DNA"/>
</dbReference>
<dbReference type="AlphaFoldDB" id="A0A511WZ63"/>
<dbReference type="STRING" id="442899.SAMN05720591_101121"/>
<comment type="caution">
    <text evidence="8">The sequence shown here is derived from an EMBL/GenBank/DDBJ whole genome shotgun (WGS) entry which is preliminary data.</text>
</comment>
<dbReference type="PANTHER" id="PTHR45008">
    <property type="entry name" value="PTS SYSTEM GLUCOSE-SPECIFIC EIIA COMPONENT"/>
    <property type="match status" value="1"/>
</dbReference>
<keyword evidence="3" id="KW-0762">Sugar transport</keyword>
<dbReference type="Pfam" id="PF00358">
    <property type="entry name" value="PTS_EIIA_1"/>
    <property type="match status" value="1"/>
</dbReference>
<dbReference type="FunFam" id="2.70.70.10:FF:000001">
    <property type="entry name" value="PTS system glucose-specific IIA component"/>
    <property type="match status" value="1"/>
</dbReference>
<keyword evidence="9" id="KW-1185">Reference proteome</keyword>
<dbReference type="OrthoDB" id="92465at2"/>
<comment type="subcellular location">
    <subcellularLocation>
        <location evidence="1">Cytoplasm</location>
    </subcellularLocation>
</comment>
<dbReference type="Gene3D" id="2.70.70.10">
    <property type="entry name" value="Glucose Permease (Domain IIA)"/>
    <property type="match status" value="1"/>
</dbReference>
<dbReference type="NCBIfam" id="TIGR00830">
    <property type="entry name" value="PTBA"/>
    <property type="match status" value="1"/>
</dbReference>
<gene>
    <name evidence="8" type="ORF">HAL01_00260</name>
</gene>
<keyword evidence="4" id="KW-0808">Transferase</keyword>
<organism evidence="8 9">
    <name type="scientific">Halolactibacillus alkaliphilus</name>
    <dbReference type="NCBI Taxonomy" id="442899"/>
    <lineage>
        <taxon>Bacteria</taxon>
        <taxon>Bacillati</taxon>
        <taxon>Bacillota</taxon>
        <taxon>Bacilli</taxon>
        <taxon>Bacillales</taxon>
        <taxon>Bacillaceae</taxon>
        <taxon>Halolactibacillus</taxon>
    </lineage>
</organism>
<keyword evidence="5" id="KW-0598">Phosphotransferase system</keyword>
<dbReference type="PROSITE" id="PS00371">
    <property type="entry name" value="PTS_EIIA_TYPE_1_HIS"/>
    <property type="match status" value="1"/>
</dbReference>
<dbReference type="SUPFAM" id="SSF51261">
    <property type="entry name" value="Duplicated hybrid motif"/>
    <property type="match status" value="1"/>
</dbReference>
<proteinExistence type="predicted"/>
<feature type="domain" description="PTS EIIA type-1" evidence="7">
    <location>
        <begin position="31"/>
        <end position="136"/>
    </location>
</feature>